<accession>A0A226DVN1</accession>
<dbReference type="GO" id="GO:0016887">
    <property type="term" value="F:ATP hydrolysis activity"/>
    <property type="evidence" value="ECO:0007669"/>
    <property type="project" value="InterPro"/>
</dbReference>
<evidence type="ECO:0000313" key="3">
    <source>
        <dbReference type="EMBL" id="OXA48757.1"/>
    </source>
</evidence>
<dbReference type="Pfam" id="PF00004">
    <property type="entry name" value="AAA"/>
    <property type="match status" value="1"/>
</dbReference>
<comment type="similarity">
    <text evidence="1">Belongs to the AAA ATPase family.</text>
</comment>
<keyword evidence="1" id="KW-0067">ATP-binding</keyword>
<organism evidence="3 4">
    <name type="scientific">Folsomia candida</name>
    <name type="common">Springtail</name>
    <dbReference type="NCBI Taxonomy" id="158441"/>
    <lineage>
        <taxon>Eukaryota</taxon>
        <taxon>Metazoa</taxon>
        <taxon>Ecdysozoa</taxon>
        <taxon>Arthropoda</taxon>
        <taxon>Hexapoda</taxon>
        <taxon>Collembola</taxon>
        <taxon>Entomobryomorpha</taxon>
        <taxon>Isotomoidea</taxon>
        <taxon>Isotomidae</taxon>
        <taxon>Proisotominae</taxon>
        <taxon>Folsomia</taxon>
    </lineage>
</organism>
<dbReference type="Gene3D" id="3.40.50.300">
    <property type="entry name" value="P-loop containing nucleotide triphosphate hydrolases"/>
    <property type="match status" value="1"/>
</dbReference>
<proteinExistence type="inferred from homology"/>
<comment type="caution">
    <text evidence="3">The sequence shown here is derived from an EMBL/GenBank/DDBJ whole genome shotgun (WGS) entry which is preliminary data.</text>
</comment>
<dbReference type="Proteomes" id="UP000198287">
    <property type="component" value="Unassembled WGS sequence"/>
</dbReference>
<dbReference type="GO" id="GO:0005524">
    <property type="term" value="F:ATP binding"/>
    <property type="evidence" value="ECO:0007669"/>
    <property type="project" value="UniProtKB-KW"/>
</dbReference>
<dbReference type="OrthoDB" id="2187at2759"/>
<evidence type="ECO:0000313" key="4">
    <source>
        <dbReference type="Proteomes" id="UP000198287"/>
    </source>
</evidence>
<feature type="domain" description="ATPase AAA-type core" evidence="2">
    <location>
        <begin position="181"/>
        <end position="286"/>
    </location>
</feature>
<evidence type="ECO:0000259" key="2">
    <source>
        <dbReference type="Pfam" id="PF00004"/>
    </source>
</evidence>
<dbReference type="PROSITE" id="PS00674">
    <property type="entry name" value="AAA"/>
    <property type="match status" value="1"/>
</dbReference>
<dbReference type="EMBL" id="LNIX01000011">
    <property type="protein sequence ID" value="OXA48757.1"/>
    <property type="molecule type" value="Genomic_DNA"/>
</dbReference>
<protein>
    <submittedName>
        <fullName evidence="3">Vacuolar protein sorting-associated protein 4B</fullName>
    </submittedName>
</protein>
<dbReference type="InterPro" id="IPR050304">
    <property type="entry name" value="MT-severing_AAA_ATPase"/>
</dbReference>
<reference evidence="3 4" key="1">
    <citation type="submission" date="2015-12" db="EMBL/GenBank/DDBJ databases">
        <title>The genome of Folsomia candida.</title>
        <authorList>
            <person name="Faddeeva A."/>
            <person name="Derks M.F."/>
            <person name="Anvar Y."/>
            <person name="Smit S."/>
            <person name="Van Straalen N."/>
            <person name="Roelofs D."/>
        </authorList>
    </citation>
    <scope>NUCLEOTIDE SEQUENCE [LARGE SCALE GENOMIC DNA]</scope>
    <source>
        <strain evidence="3 4">VU population</strain>
        <tissue evidence="3">Whole body</tissue>
    </source>
</reference>
<keyword evidence="1" id="KW-0547">Nucleotide-binding</keyword>
<dbReference type="SUPFAM" id="SSF52540">
    <property type="entry name" value="P-loop containing nucleoside triphosphate hydrolases"/>
    <property type="match status" value="1"/>
</dbReference>
<dbReference type="PANTHER" id="PTHR23074">
    <property type="entry name" value="AAA DOMAIN-CONTAINING"/>
    <property type="match status" value="1"/>
</dbReference>
<dbReference type="AlphaFoldDB" id="A0A226DVN1"/>
<dbReference type="PANTHER" id="PTHR23074:SF83">
    <property type="entry name" value="VACUOLAR PROTEIN SORTING-ASSOCIATED PROTEIN 4A"/>
    <property type="match status" value="1"/>
</dbReference>
<keyword evidence="4" id="KW-1185">Reference proteome</keyword>
<sequence>MDSTSEEDWKEIERSTSMSLSAGGLNQLVYLSVSPAKKVGNYDKLTVISDYVKHQTWTALLNRSPNIAGSRDQDFQILAGSLIIAGSPIMAGSLIMTCLVRCVPCLCGRLPAPPDHLAPRAIALLAHPQFRAWMADQASNISCANDQEYDEGGTSTGKEVEKPLSWENCIGNLAAKKELEQAVFFNIRGSDIKSEWYGRSENFIKNIFSKAREHPLSIIFIDEIDSVGGARHGSESRASDGTLTELLQEMNVVSDRSCVVVIGATNCPSKLDKALLRRLEKKIHITLPDADTRENLIKYYLEDTLHTLVLADFKKLASLTEGSWTLAPRTTSFDVKKWMGVGVDGEGGGGGFINADFCSSIFSTMAWVKNSKLWWNTHQGWRFLEPRRPVLEVLLSLKSRSDYRSH</sequence>
<evidence type="ECO:0000256" key="1">
    <source>
        <dbReference type="RuleBase" id="RU003651"/>
    </source>
</evidence>
<dbReference type="Gene3D" id="1.10.8.60">
    <property type="match status" value="1"/>
</dbReference>
<dbReference type="STRING" id="158441.A0A226DVN1"/>
<gene>
    <name evidence="3" type="ORF">Fcan01_16437</name>
</gene>
<dbReference type="InterPro" id="IPR003960">
    <property type="entry name" value="ATPase_AAA_CS"/>
</dbReference>
<name>A0A226DVN1_FOLCA</name>
<dbReference type="InterPro" id="IPR027417">
    <property type="entry name" value="P-loop_NTPase"/>
</dbReference>
<dbReference type="InterPro" id="IPR003959">
    <property type="entry name" value="ATPase_AAA_core"/>
</dbReference>